<evidence type="ECO:0000256" key="1">
    <source>
        <dbReference type="ARBA" id="ARBA00023157"/>
    </source>
</evidence>
<organism evidence="4">
    <name type="scientific">Chloropicon roscoffensis</name>
    <dbReference type="NCBI Taxonomy" id="1461544"/>
    <lineage>
        <taxon>Eukaryota</taxon>
        <taxon>Viridiplantae</taxon>
        <taxon>Chlorophyta</taxon>
        <taxon>Chloropicophyceae</taxon>
        <taxon>Chloropicales</taxon>
        <taxon>Chloropicaceae</taxon>
        <taxon>Chloropicon</taxon>
    </lineage>
</organism>
<dbReference type="InterPro" id="IPR001322">
    <property type="entry name" value="Lamin_tail_dom"/>
</dbReference>
<dbReference type="PROSITE" id="PS51841">
    <property type="entry name" value="LTD"/>
    <property type="match status" value="1"/>
</dbReference>
<dbReference type="InterPro" id="IPR013806">
    <property type="entry name" value="Kringle-like"/>
</dbReference>
<proteinExistence type="predicted"/>
<accession>A0A7S3FQX7</accession>
<reference evidence="4" key="1">
    <citation type="submission" date="2021-01" db="EMBL/GenBank/DDBJ databases">
        <authorList>
            <person name="Corre E."/>
            <person name="Pelletier E."/>
            <person name="Niang G."/>
            <person name="Scheremetjew M."/>
            <person name="Finn R."/>
            <person name="Kale V."/>
            <person name="Holt S."/>
            <person name="Cochrane G."/>
            <person name="Meng A."/>
            <person name="Brown T."/>
            <person name="Cohen L."/>
        </authorList>
    </citation>
    <scope>NUCLEOTIDE SEQUENCE</scope>
    <source>
        <strain evidence="4">RCC1871</strain>
    </source>
</reference>
<keyword evidence="2" id="KW-0732">Signal</keyword>
<dbReference type="SUPFAM" id="SSF57440">
    <property type="entry name" value="Kringle-like"/>
    <property type="match status" value="1"/>
</dbReference>
<evidence type="ECO:0000256" key="2">
    <source>
        <dbReference type="SAM" id="SignalP"/>
    </source>
</evidence>
<evidence type="ECO:0000313" key="5">
    <source>
        <dbReference type="EMBL" id="WZN59056.1"/>
    </source>
</evidence>
<keyword evidence="5" id="KW-0946">Virion</keyword>
<sequence>MVARQAVLLVLLSSAALLHIRAHASALLPEECQFPFTYKGEVHFGCMAYSKRLFCIKEQEGEDDKWVRCPRGSEDVRVDNLLGAARPAAGEPLDSGLGVKTLATHPWISINEAMPKSKKGDLTPDWVELRNKGDAPVDVRGMQILNADALEDEGTEEAPSGAFTLACDEPVVIPPSGYLILFSPQTSGGGEQVAAPGCNLQLPFKLGSKERLQIRYQGELLDEMFWDKGQIPRGASFGRPKDDTTNSVFGVLRRPTPLKENSELLGKNAYGDNYFGGHTISGEAGTALNFKSNLPIAVLKTFTTKPIPNYPKVRAELWISGCQSAKPWLPSQGTGASRNGDSVLNAENAICTLSDDPLFDDEIGIEVRGRSSQKFPKKQYSVELWSEEGDKRLNTRQVQQEDFAYAIAGMPENADWILNGDYIDRSLMRNPFAMQVWQSFGRWAPRQVFVELFQWGPDDQASRGDGYYYKQEQKHSPLSFSKNYKGIYALRESIKRSKGRMDLPKLQTANITTTGAGNYVRSSMPQLSRSKGAYILEFRSVEHENLFRQESAKEESDPHVTDIGQTRVYFKYPKQSTSSDKRYAVRLLRKIEDLLLGGKQSDDQKFVTLYSDYIDLDSFVDYFLHTEISKNMDGFISSTYFSVDIKDGKLVAGPPWDFDLAFGNAAGWNGYYTSHDGWAFKGPNQRKFSRLSQWYTKLLQDPTFKEKLVARWKSLREEGGPLSESSISAALLKNKRLLSKSVQKNNNVWPISRTNTYDDRIPLVGHKGSWDKEASGLQKWIQSRMDWMDKELDQYMSGRALSVRSLERTTFGDSFDDSAYNSAYAEEEPMFPLLANIRNEMRDFWGGGRNRVWGFDGSEVEDQVLPNN</sequence>
<dbReference type="InterPro" id="IPR014867">
    <property type="entry name" value="Spore_coat_CotH_CotH2/3/7"/>
</dbReference>
<dbReference type="EMBL" id="CP151501">
    <property type="protein sequence ID" value="WZN59056.1"/>
    <property type="molecule type" value="Genomic_DNA"/>
</dbReference>
<dbReference type="Pfam" id="PF08757">
    <property type="entry name" value="CotH"/>
    <property type="match status" value="1"/>
</dbReference>
<feature type="chain" id="PRO_5044661299" evidence="2">
    <location>
        <begin position="27"/>
        <end position="868"/>
    </location>
</feature>
<dbReference type="EMBL" id="HBHZ01011874">
    <property type="protein sequence ID" value="CAE0196083.1"/>
    <property type="molecule type" value="Transcribed_RNA"/>
</dbReference>
<evidence type="ECO:0000313" key="4">
    <source>
        <dbReference type="EMBL" id="CAE0196083.1"/>
    </source>
</evidence>
<evidence type="ECO:0000259" key="3">
    <source>
        <dbReference type="PROSITE" id="PS51841"/>
    </source>
</evidence>
<dbReference type="Proteomes" id="UP001472866">
    <property type="component" value="Chromosome 01"/>
</dbReference>
<keyword evidence="5" id="KW-0167">Capsid protein</keyword>
<feature type="signal peptide" evidence="2">
    <location>
        <begin position="1"/>
        <end position="26"/>
    </location>
</feature>
<protein>
    <submittedName>
        <fullName evidence="5">Spore coat protein CotH</fullName>
    </submittedName>
</protein>
<feature type="domain" description="LTD" evidence="3">
    <location>
        <begin position="100"/>
        <end position="232"/>
    </location>
</feature>
<name>A0A7S3FQX7_9CHLO</name>
<gene>
    <name evidence="4" type="ORF">CROS1456_LOCUS9180</name>
    <name evidence="5" type="ORF">HKI87_01g05810</name>
</gene>
<keyword evidence="6" id="KW-1185">Reference proteome</keyword>
<keyword evidence="1" id="KW-1015">Disulfide bond</keyword>
<dbReference type="AlphaFoldDB" id="A0A7S3FQX7"/>
<evidence type="ECO:0000313" key="6">
    <source>
        <dbReference type="Proteomes" id="UP001472866"/>
    </source>
</evidence>
<reference evidence="5 6" key="2">
    <citation type="submission" date="2024-03" db="EMBL/GenBank/DDBJ databases">
        <title>Complete genome sequence of the green alga Chloropicon roscoffensis RCC1871.</title>
        <authorList>
            <person name="Lemieux C."/>
            <person name="Pombert J.-F."/>
            <person name="Otis C."/>
            <person name="Turmel M."/>
        </authorList>
    </citation>
    <scope>NUCLEOTIDE SEQUENCE [LARGE SCALE GENOMIC DNA]</scope>
    <source>
        <strain evidence="5 6">RCC1871</strain>
    </source>
</reference>